<accession>A0A918K0H1</accession>
<keyword evidence="2" id="KW-1185">Reference proteome</keyword>
<reference evidence="1" key="2">
    <citation type="submission" date="2020-09" db="EMBL/GenBank/DDBJ databases">
        <authorList>
            <person name="Sun Q."/>
            <person name="Kim S."/>
        </authorList>
    </citation>
    <scope>NUCLEOTIDE SEQUENCE</scope>
    <source>
        <strain evidence="1">KCTC 22169</strain>
    </source>
</reference>
<comment type="caution">
    <text evidence="1">The sequence shown here is derived from an EMBL/GenBank/DDBJ whole genome shotgun (WGS) entry which is preliminary data.</text>
</comment>
<evidence type="ECO:0000313" key="2">
    <source>
        <dbReference type="Proteomes" id="UP000626148"/>
    </source>
</evidence>
<dbReference type="SUPFAM" id="SSF53474">
    <property type="entry name" value="alpha/beta-Hydrolases"/>
    <property type="match status" value="1"/>
</dbReference>
<protein>
    <submittedName>
        <fullName evidence="1">Uncharacterized protein</fullName>
    </submittedName>
</protein>
<dbReference type="InterPro" id="IPR029058">
    <property type="entry name" value="AB_hydrolase_fold"/>
</dbReference>
<dbReference type="EMBL" id="BMXR01000001">
    <property type="protein sequence ID" value="GGX40165.1"/>
    <property type="molecule type" value="Genomic_DNA"/>
</dbReference>
<name>A0A918K0H1_9GAMM</name>
<sequence length="342" mass="37544">MLLIGLFSLAAQATLNGKPVVLVHGFQYQHLGTYPDTSTLQQNATEYWQEYWLHRAEVVMHWSSGERIRDGIADDIRNQVKSLADNGTCLNGCVFVTHSTGDLVTRYMLRNLNGWLWQWGYGPDRVKVLTVLDIAGAGGGTELADLGVSVVESDNIFSNAATSVVNWFLDTNVSPSELGVVRDLQPAVARSIATDNSAVPRLRMVGAGSEYLGASKPFILGKDDSVVPLHSACGSVLQESLDSCSSNIEMSGEIDYVAKSPSGLLYNHFPIIMGEDSNHSDTMSNQTSGTMVPVVNNRNFNGLTVDFAENNYWSWWYWDDMKVIRGGDGKSMSANVFDTLNW</sequence>
<proteinExistence type="predicted"/>
<evidence type="ECO:0000313" key="1">
    <source>
        <dbReference type="EMBL" id="GGX40165.1"/>
    </source>
</evidence>
<dbReference type="Proteomes" id="UP000626148">
    <property type="component" value="Unassembled WGS sequence"/>
</dbReference>
<dbReference type="Gene3D" id="3.40.50.1820">
    <property type="entry name" value="alpha/beta hydrolase"/>
    <property type="match status" value="1"/>
</dbReference>
<organism evidence="1 2">
    <name type="scientific">Saccharospirillum salsuginis</name>
    <dbReference type="NCBI Taxonomy" id="418750"/>
    <lineage>
        <taxon>Bacteria</taxon>
        <taxon>Pseudomonadati</taxon>
        <taxon>Pseudomonadota</taxon>
        <taxon>Gammaproteobacteria</taxon>
        <taxon>Oceanospirillales</taxon>
        <taxon>Saccharospirillaceae</taxon>
        <taxon>Saccharospirillum</taxon>
    </lineage>
</organism>
<gene>
    <name evidence="1" type="ORF">GCM10007392_03530</name>
</gene>
<reference evidence="1" key="1">
    <citation type="journal article" date="2014" name="Int. J. Syst. Evol. Microbiol.">
        <title>Complete genome sequence of Corynebacterium casei LMG S-19264T (=DSM 44701T), isolated from a smear-ripened cheese.</title>
        <authorList>
            <consortium name="US DOE Joint Genome Institute (JGI-PGF)"/>
            <person name="Walter F."/>
            <person name="Albersmeier A."/>
            <person name="Kalinowski J."/>
            <person name="Ruckert C."/>
        </authorList>
    </citation>
    <scope>NUCLEOTIDE SEQUENCE</scope>
    <source>
        <strain evidence="1">KCTC 22169</strain>
    </source>
</reference>
<dbReference type="AlphaFoldDB" id="A0A918K0H1"/>